<evidence type="ECO:0000256" key="1">
    <source>
        <dbReference type="ARBA" id="ARBA00004370"/>
    </source>
</evidence>
<dbReference type="GO" id="GO:0030968">
    <property type="term" value="P:endoplasmic reticulum unfolded protein response"/>
    <property type="evidence" value="ECO:0007669"/>
    <property type="project" value="TreeGrafter"/>
</dbReference>
<dbReference type="InterPro" id="IPR039751">
    <property type="entry name" value="HERPUD1/2"/>
</dbReference>
<dbReference type="PANTHER" id="PTHR12943">
    <property type="entry name" value="HOMOCYSTEINE-RESPONSIVE ENDOPLASMIC RETICULUM-RESIDENT UNIQUITIN-LIKE DOMAIN HERPUD PROTEIN FAMILY MEMBER"/>
    <property type="match status" value="1"/>
</dbReference>
<feature type="compositionally biased region" description="Low complexity" evidence="5">
    <location>
        <begin position="245"/>
        <end position="259"/>
    </location>
</feature>
<comment type="subcellular location">
    <subcellularLocation>
        <location evidence="1">Membrane</location>
    </subcellularLocation>
</comment>
<feature type="compositionally biased region" description="Low complexity" evidence="5">
    <location>
        <begin position="11"/>
        <end position="20"/>
    </location>
</feature>
<keyword evidence="3" id="KW-1133">Transmembrane helix</keyword>
<dbReference type="AlphaFoldDB" id="A0A5B8MR58"/>
<dbReference type="Gene3D" id="3.10.20.90">
    <property type="entry name" value="Phosphatidylinositol 3-kinase Catalytic Subunit, Chain A, domain 1"/>
    <property type="match status" value="1"/>
</dbReference>
<dbReference type="Proteomes" id="UP000316726">
    <property type="component" value="Chromosome 9"/>
</dbReference>
<evidence type="ECO:0000256" key="2">
    <source>
        <dbReference type="ARBA" id="ARBA00022692"/>
    </source>
</evidence>
<dbReference type="EMBL" id="CP031042">
    <property type="protein sequence ID" value="QDZ22923.1"/>
    <property type="molecule type" value="Genomic_DNA"/>
</dbReference>
<dbReference type="InterPro" id="IPR000626">
    <property type="entry name" value="Ubiquitin-like_dom"/>
</dbReference>
<proteinExistence type="predicted"/>
<feature type="region of interest" description="Disordered" evidence="5">
    <location>
        <begin position="371"/>
        <end position="420"/>
    </location>
</feature>
<dbReference type="OrthoDB" id="21589at2759"/>
<evidence type="ECO:0000256" key="3">
    <source>
        <dbReference type="ARBA" id="ARBA00022989"/>
    </source>
</evidence>
<dbReference type="STRING" id="1764295.A0A5B8MR58"/>
<feature type="compositionally biased region" description="Low complexity" evidence="5">
    <location>
        <begin position="223"/>
        <end position="234"/>
    </location>
</feature>
<gene>
    <name evidence="7" type="ORF">A3770_09p54410</name>
</gene>
<dbReference type="GO" id="GO:0016020">
    <property type="term" value="C:membrane"/>
    <property type="evidence" value="ECO:0007669"/>
    <property type="project" value="UniProtKB-SubCell"/>
</dbReference>
<evidence type="ECO:0000259" key="6">
    <source>
        <dbReference type="PROSITE" id="PS50053"/>
    </source>
</evidence>
<evidence type="ECO:0000256" key="4">
    <source>
        <dbReference type="ARBA" id="ARBA00023136"/>
    </source>
</evidence>
<dbReference type="InterPro" id="IPR029071">
    <property type="entry name" value="Ubiquitin-like_domsf"/>
</dbReference>
<keyword evidence="2" id="KW-0812">Transmembrane</keyword>
<feature type="compositionally biased region" description="Low complexity" evidence="5">
    <location>
        <begin position="401"/>
        <end position="420"/>
    </location>
</feature>
<dbReference type="PANTHER" id="PTHR12943:SF27">
    <property type="entry name" value="HOMOCYSTEINE-INDUCED ENDOPLASMIC RETICULUM PROTEIN, ISOFORM A"/>
    <property type="match status" value="1"/>
</dbReference>
<keyword evidence="8" id="KW-1185">Reference proteome</keyword>
<evidence type="ECO:0000313" key="8">
    <source>
        <dbReference type="Proteomes" id="UP000316726"/>
    </source>
</evidence>
<evidence type="ECO:0000256" key="5">
    <source>
        <dbReference type="SAM" id="MobiDB-lite"/>
    </source>
</evidence>
<dbReference type="PROSITE" id="PS50053">
    <property type="entry name" value="UBIQUITIN_2"/>
    <property type="match status" value="1"/>
</dbReference>
<feature type="domain" description="Ubiquitin-like" evidence="6">
    <location>
        <begin position="30"/>
        <end position="90"/>
    </location>
</feature>
<protein>
    <recommendedName>
        <fullName evidence="6">Ubiquitin-like domain-containing protein</fullName>
    </recommendedName>
</protein>
<organism evidence="7 8">
    <name type="scientific">Chloropicon primus</name>
    <dbReference type="NCBI Taxonomy" id="1764295"/>
    <lineage>
        <taxon>Eukaryota</taxon>
        <taxon>Viridiplantae</taxon>
        <taxon>Chlorophyta</taxon>
        <taxon>Chloropicophyceae</taxon>
        <taxon>Chloropicales</taxon>
        <taxon>Chloropicaceae</taxon>
        <taxon>Chloropicon</taxon>
    </lineage>
</organism>
<feature type="region of interest" description="Disordered" evidence="5">
    <location>
        <begin position="129"/>
        <end position="259"/>
    </location>
</feature>
<dbReference type="Pfam" id="PF00240">
    <property type="entry name" value="ubiquitin"/>
    <property type="match status" value="1"/>
</dbReference>
<feature type="compositionally biased region" description="Low complexity" evidence="5">
    <location>
        <begin position="193"/>
        <end position="215"/>
    </location>
</feature>
<feature type="region of interest" description="Disordered" evidence="5">
    <location>
        <begin position="1"/>
        <end position="29"/>
    </location>
</feature>
<feature type="compositionally biased region" description="Basic and acidic residues" evidence="5">
    <location>
        <begin position="1"/>
        <end position="10"/>
    </location>
</feature>
<dbReference type="SUPFAM" id="SSF54236">
    <property type="entry name" value="Ubiquitin-like"/>
    <property type="match status" value="1"/>
</dbReference>
<keyword evidence="4" id="KW-0472">Membrane</keyword>
<evidence type="ECO:0000313" key="7">
    <source>
        <dbReference type="EMBL" id="QDZ22923.1"/>
    </source>
</evidence>
<feature type="compositionally biased region" description="Polar residues" evidence="5">
    <location>
        <begin position="163"/>
        <end position="179"/>
    </location>
</feature>
<sequence>MSVEEGEGREASSSSSSLVSEEGREGASGVRLVIKNPANATDFEVFCPWNCTVGGLKDKLSEEYEGRPPSSKQTLIFAGKVLRNDQVLGDTIKTPKKQAQCCGEVSCGSESDGEEENFLAKLHLVVQSAPSPAVRSRSGSGAKAPEARRPEAGEGTLPAAAEASTSGTNEEVSLSEQSDATTGGLAGLGGVDDGQVTLPTPSFTTPSPSEPFGSPQGERQDLPPSSAGAESSGAQPPPQTPSQCAQPSTPQTATPPMSPAMSAAYDAALRAVMSSPAVTPGQQHHPQGFHYDPRTPVMAPYPGYMYAPSPYSPYPMAMSPWGPFFPPPPPTAAGFPGYDPALLFANQANLMRAHQAQFAPMGQNRLADRMAHMQQGPARTAEEARGPGQPGRQGNAPRVDAAAGNRNNNNANANGNRNGNNRNNGFWDYLNLQLTLKLFVLGIIINHDGSVGRLLLTAFIFMFVYMQQMGIFSSNGTLIQKFSAWYSSTFRRLDGANANSPDAPPAPPVNPLVRLFIEVQWFFMALLASLLPSFSAESFMEQAAAQVRPHQD</sequence>
<accession>A0A5B8MR58</accession>
<reference evidence="7 8" key="1">
    <citation type="submission" date="2018-07" db="EMBL/GenBank/DDBJ databases">
        <title>The complete nuclear genome of the prasinophyte Chloropicon primus (CCMP1205).</title>
        <authorList>
            <person name="Pombert J.-F."/>
            <person name="Otis C."/>
            <person name="Turmel M."/>
            <person name="Lemieux C."/>
        </authorList>
    </citation>
    <scope>NUCLEOTIDE SEQUENCE [LARGE SCALE GENOMIC DNA]</scope>
    <source>
        <strain evidence="7 8">CCMP1205</strain>
    </source>
</reference>
<name>A0A5B8MR58_9CHLO</name>